<name>A0A9W8JE61_9AGAR</name>
<feature type="non-terminal residue" evidence="1">
    <location>
        <position position="426"/>
    </location>
</feature>
<gene>
    <name evidence="1" type="ORF">H1R20_g5915</name>
</gene>
<sequence length="426" mass="48098">MFPATPGIPQGIIDLVIDQAQSDSATLQALSLVSKASSVRTRGYLFHDIELSAEYECYTLESLLDERPSLRQCIKSLTIRVITFSNWLNKNPSEAILAVLPLLDSLTRFSIFGKFGPSRSLEWKRLLPRVQIALCEVMARPHVTSITLSFISGFDIGLLTRYGHLEELVLDVVKPGSRKPGPRNPAKHGALFPLNASPSSPSSIPVRARLRRLHVTTSPRAFRALLPCSENSEATLDLSKLTHLKVNTSNEGSEFNDADWNCLFDVCGASIESYTVHQRACQKPVPPAVIPLYRFPNLKEFILMIDFQTIEQHGHNSFPVFVEALDRLSQADNENHLTTIRVEYDGCAKFIEREVNELLAGQRWRWLDEIVQRPAFLRLREVKFGFTLRCCRGIFWETNWGEHSGRISSQLSNLDQRGILTLTRTL</sequence>
<protein>
    <submittedName>
        <fullName evidence="1">Uncharacterized protein</fullName>
    </submittedName>
</protein>
<accession>A0A9W8JE61</accession>
<dbReference type="Proteomes" id="UP001140091">
    <property type="component" value="Unassembled WGS sequence"/>
</dbReference>
<evidence type="ECO:0000313" key="1">
    <source>
        <dbReference type="EMBL" id="KAJ2931184.1"/>
    </source>
</evidence>
<evidence type="ECO:0000313" key="2">
    <source>
        <dbReference type="Proteomes" id="UP001140091"/>
    </source>
</evidence>
<organism evidence="1 2">
    <name type="scientific">Candolleomyces eurysporus</name>
    <dbReference type="NCBI Taxonomy" id="2828524"/>
    <lineage>
        <taxon>Eukaryota</taxon>
        <taxon>Fungi</taxon>
        <taxon>Dikarya</taxon>
        <taxon>Basidiomycota</taxon>
        <taxon>Agaricomycotina</taxon>
        <taxon>Agaricomycetes</taxon>
        <taxon>Agaricomycetidae</taxon>
        <taxon>Agaricales</taxon>
        <taxon>Agaricineae</taxon>
        <taxon>Psathyrellaceae</taxon>
        <taxon>Candolleomyces</taxon>
    </lineage>
</organism>
<dbReference type="EMBL" id="JANBPK010000810">
    <property type="protein sequence ID" value="KAJ2931184.1"/>
    <property type="molecule type" value="Genomic_DNA"/>
</dbReference>
<dbReference type="AlphaFoldDB" id="A0A9W8JE61"/>
<dbReference type="OrthoDB" id="3069231at2759"/>
<reference evidence="1" key="1">
    <citation type="submission" date="2022-06" db="EMBL/GenBank/DDBJ databases">
        <title>Genome Sequence of Candolleomyces eurysporus.</title>
        <authorList>
            <person name="Buettner E."/>
        </authorList>
    </citation>
    <scope>NUCLEOTIDE SEQUENCE</scope>
    <source>
        <strain evidence="1">VTCC 930004</strain>
    </source>
</reference>
<comment type="caution">
    <text evidence="1">The sequence shown here is derived from an EMBL/GenBank/DDBJ whole genome shotgun (WGS) entry which is preliminary data.</text>
</comment>
<keyword evidence="2" id="KW-1185">Reference proteome</keyword>
<proteinExistence type="predicted"/>